<name>A0AAW9RD07_9HYPH</name>
<feature type="domain" description="HTH araC/xylS-type" evidence="4">
    <location>
        <begin position="215"/>
        <end position="314"/>
    </location>
</feature>
<dbReference type="Pfam" id="PF14525">
    <property type="entry name" value="AraC_binding_2"/>
    <property type="match status" value="1"/>
</dbReference>
<organism evidence="5 6">
    <name type="scientific">Microbaculum marinum</name>
    <dbReference type="NCBI Taxonomy" id="1764581"/>
    <lineage>
        <taxon>Bacteria</taxon>
        <taxon>Pseudomonadati</taxon>
        <taxon>Pseudomonadota</taxon>
        <taxon>Alphaproteobacteria</taxon>
        <taxon>Hyphomicrobiales</taxon>
        <taxon>Tepidamorphaceae</taxon>
        <taxon>Microbaculum</taxon>
    </lineage>
</organism>
<dbReference type="InterPro" id="IPR009057">
    <property type="entry name" value="Homeodomain-like_sf"/>
</dbReference>
<dbReference type="PANTHER" id="PTHR46796:SF6">
    <property type="entry name" value="ARAC SUBFAMILY"/>
    <property type="match status" value="1"/>
</dbReference>
<sequence length="323" mass="36004">MESVVDRSRVWSAVGRDDAFVHWREVVCQAFTRLSPERLDGRLGDGPFAGDIRAVPLGRGGSLSRITASPQIVLRRREDVAERPCDAVFVNIQIAGTSVVRQREIETRLVPGSFALLDARQPFAMRFEGPFRQICLHVPIAWLDRHGIDPARAVARRLDRGEVYAAALVDHAIATLQGEDAGTGDETGDAEHLMHLLGLCYADGRADTLADRHLAHIRRFVLHNCADARMSPAAVAGRFRISVRYVHRLFARSGESFGQYLLRCRLHRARRALLLAGDRPILEVALEAGFQDPSHFARSFRRRYGMTPSTLRRLAATRDCAAV</sequence>
<dbReference type="GO" id="GO:0003700">
    <property type="term" value="F:DNA-binding transcription factor activity"/>
    <property type="evidence" value="ECO:0007669"/>
    <property type="project" value="InterPro"/>
</dbReference>
<evidence type="ECO:0000313" key="5">
    <source>
        <dbReference type="EMBL" id="MEJ8570092.1"/>
    </source>
</evidence>
<accession>A0AAW9RD07</accession>
<dbReference type="RefSeq" id="WP_340327831.1">
    <property type="nucleotide sequence ID" value="NZ_JAZHOF010000001.1"/>
</dbReference>
<evidence type="ECO:0000259" key="4">
    <source>
        <dbReference type="PROSITE" id="PS01124"/>
    </source>
</evidence>
<dbReference type="PROSITE" id="PS01124">
    <property type="entry name" value="HTH_ARAC_FAMILY_2"/>
    <property type="match status" value="1"/>
</dbReference>
<dbReference type="InterPro" id="IPR020449">
    <property type="entry name" value="Tscrpt_reg_AraC-type_HTH"/>
</dbReference>
<dbReference type="Gene3D" id="1.10.10.60">
    <property type="entry name" value="Homeodomain-like"/>
    <property type="match status" value="1"/>
</dbReference>
<evidence type="ECO:0000313" key="6">
    <source>
        <dbReference type="Proteomes" id="UP001378188"/>
    </source>
</evidence>
<dbReference type="SUPFAM" id="SSF46689">
    <property type="entry name" value="Homeodomain-like"/>
    <property type="match status" value="1"/>
</dbReference>
<keyword evidence="2" id="KW-0238">DNA-binding</keyword>
<dbReference type="InterPro" id="IPR018060">
    <property type="entry name" value="HTH_AraC"/>
</dbReference>
<dbReference type="PRINTS" id="PR00032">
    <property type="entry name" value="HTHARAC"/>
</dbReference>
<evidence type="ECO:0000256" key="1">
    <source>
        <dbReference type="ARBA" id="ARBA00023015"/>
    </source>
</evidence>
<dbReference type="AlphaFoldDB" id="A0AAW9RD07"/>
<dbReference type="InterPro" id="IPR035418">
    <property type="entry name" value="AraC-bd_2"/>
</dbReference>
<reference evidence="5 6" key="1">
    <citation type="submission" date="2024-02" db="EMBL/GenBank/DDBJ databases">
        <title>Genome analysis and characterization of Microbaculum marinisediminis sp. nov., isolated from marine sediment.</title>
        <authorList>
            <person name="Du Z.-J."/>
            <person name="Ye Y.-Q."/>
            <person name="Zhang Z.-R."/>
            <person name="Yuan S.-M."/>
            <person name="Zhang X.-Y."/>
        </authorList>
    </citation>
    <scope>NUCLEOTIDE SEQUENCE [LARGE SCALE GENOMIC DNA]</scope>
    <source>
        <strain evidence="5 6">SDUM1044001</strain>
    </source>
</reference>
<dbReference type="InterPro" id="IPR018062">
    <property type="entry name" value="HTH_AraC-typ_CS"/>
</dbReference>
<dbReference type="EMBL" id="JAZHOF010000001">
    <property type="protein sequence ID" value="MEJ8570092.1"/>
    <property type="molecule type" value="Genomic_DNA"/>
</dbReference>
<comment type="caution">
    <text evidence="5">The sequence shown here is derived from an EMBL/GenBank/DDBJ whole genome shotgun (WGS) entry which is preliminary data.</text>
</comment>
<keyword evidence="3" id="KW-0804">Transcription</keyword>
<evidence type="ECO:0000256" key="3">
    <source>
        <dbReference type="ARBA" id="ARBA00023163"/>
    </source>
</evidence>
<proteinExistence type="predicted"/>
<keyword evidence="6" id="KW-1185">Reference proteome</keyword>
<gene>
    <name evidence="5" type="ORF">V3328_01300</name>
</gene>
<dbReference type="PANTHER" id="PTHR46796">
    <property type="entry name" value="HTH-TYPE TRANSCRIPTIONAL ACTIVATOR RHAS-RELATED"/>
    <property type="match status" value="1"/>
</dbReference>
<keyword evidence="1" id="KW-0805">Transcription regulation</keyword>
<dbReference type="GO" id="GO:0043565">
    <property type="term" value="F:sequence-specific DNA binding"/>
    <property type="evidence" value="ECO:0007669"/>
    <property type="project" value="InterPro"/>
</dbReference>
<dbReference type="PROSITE" id="PS00041">
    <property type="entry name" value="HTH_ARAC_FAMILY_1"/>
    <property type="match status" value="1"/>
</dbReference>
<dbReference type="SMART" id="SM00342">
    <property type="entry name" value="HTH_ARAC"/>
    <property type="match status" value="1"/>
</dbReference>
<evidence type="ECO:0000256" key="2">
    <source>
        <dbReference type="ARBA" id="ARBA00023125"/>
    </source>
</evidence>
<protein>
    <submittedName>
        <fullName evidence="5">Helix-turn-helix domain-containing protein</fullName>
    </submittedName>
</protein>
<dbReference type="Pfam" id="PF12833">
    <property type="entry name" value="HTH_18"/>
    <property type="match status" value="1"/>
</dbReference>
<dbReference type="Proteomes" id="UP001378188">
    <property type="component" value="Unassembled WGS sequence"/>
</dbReference>
<dbReference type="InterPro" id="IPR050204">
    <property type="entry name" value="AraC_XylS_family_regulators"/>
</dbReference>